<comment type="similarity">
    <text evidence="2">Belongs to the Mediator complex subunit 26 family.</text>
</comment>
<dbReference type="SMART" id="SM00509">
    <property type="entry name" value="TFS2N"/>
    <property type="match status" value="1"/>
</dbReference>
<dbReference type="Pfam" id="PF15693">
    <property type="entry name" value="Med26_C"/>
    <property type="match status" value="1"/>
</dbReference>
<evidence type="ECO:0000256" key="1">
    <source>
        <dbReference type="ARBA" id="ARBA00004123"/>
    </source>
</evidence>
<evidence type="ECO:0000256" key="10">
    <source>
        <dbReference type="PROSITE-ProRule" id="PRU00649"/>
    </source>
</evidence>
<dbReference type="GO" id="GO:0003712">
    <property type="term" value="F:transcription coregulator activity"/>
    <property type="evidence" value="ECO:0007669"/>
    <property type="project" value="TreeGrafter"/>
</dbReference>
<dbReference type="InterPro" id="IPR017923">
    <property type="entry name" value="TFIIS_N"/>
</dbReference>
<dbReference type="GO" id="GO:0016592">
    <property type="term" value="C:mediator complex"/>
    <property type="evidence" value="ECO:0007669"/>
    <property type="project" value="InterPro"/>
</dbReference>
<evidence type="ECO:0000256" key="9">
    <source>
        <dbReference type="ARBA" id="ARBA00031968"/>
    </source>
</evidence>
<feature type="region of interest" description="Disordered" evidence="11">
    <location>
        <begin position="348"/>
        <end position="390"/>
    </location>
</feature>
<comment type="caution">
    <text evidence="12">The sequence shown here is derived from an EMBL/GenBank/DDBJ whole genome shotgun (WGS) entry which is preliminary data.</text>
</comment>
<dbReference type="EMBL" id="CAIIXF020000001">
    <property type="protein sequence ID" value="CAH1773553.1"/>
    <property type="molecule type" value="Genomic_DNA"/>
</dbReference>
<dbReference type="GO" id="GO:0070847">
    <property type="term" value="C:core mediator complex"/>
    <property type="evidence" value="ECO:0007669"/>
    <property type="project" value="TreeGrafter"/>
</dbReference>
<evidence type="ECO:0000256" key="6">
    <source>
        <dbReference type="ARBA" id="ARBA00023163"/>
    </source>
</evidence>
<dbReference type="GO" id="GO:0006357">
    <property type="term" value="P:regulation of transcription by RNA polymerase II"/>
    <property type="evidence" value="ECO:0007669"/>
    <property type="project" value="InterPro"/>
</dbReference>
<evidence type="ECO:0000313" key="12">
    <source>
        <dbReference type="EMBL" id="CAH1773553.1"/>
    </source>
</evidence>
<sequence length="683" mass="73843">MQCNPHQIKDKLLKALDKDNNVVELSTVLEVIGFLEKFPITKEALEQTRLGKHVNEMRKKTTDKDLARRAKSLVRQWQKLISVDSNTVNGDRLTNRLPNSVPANIQRLDGSMPVSPASPWSAVSSPALRPTTPGLARPASSPALRAMGRQGLSPASSPALRGTGRPGLSPASSPALRGTGRLGLSPASSPALCGTGRPGLSPASSPALRGMGRPGISPGLRPVTPSSGGSSLPGTPPISPACLQGNRSATPSNGHAVKSKPISPAYSSHAEQNNHSPEIPAKDSKTTLQRSSHSSSLSTNSLLASGKKRKLPDDVCDNPIKKRNTDIDKEGSLKIKLKHAEFVNGLSVSPVDRSNGRPAERNTSLHPSSSQTSLYSNESTNTSSEQNNQLKKNMKAQNMSILDIARADSPNYASKNHANLSVKTDAKPRQSKVKTTAELIAEMNAKKGFKIQSDTVNRITHNQIKKEADVVESVVPAGAKPRPRKKNSTGPGSVPPLLHSSKLSQTKTEMVQKFLQSSITPTQSENDLSPYKLESMRQSESLTPPELGSFDVQSTPPDQQISVDDQETETKQPSISSREYDQKPDPPKPETLEELIARLPPLDLDAIRWDSDSEHEHSANKPPEPDSEQFDTCINKMHSEKWVGVNGTVNKEGEFKEWTDTVTLPSVDENPVHILPYVIIDDI</sequence>
<organism evidence="12 13">
    <name type="scientific">Owenia fusiformis</name>
    <name type="common">Polychaete worm</name>
    <dbReference type="NCBI Taxonomy" id="6347"/>
    <lineage>
        <taxon>Eukaryota</taxon>
        <taxon>Metazoa</taxon>
        <taxon>Spiralia</taxon>
        <taxon>Lophotrochozoa</taxon>
        <taxon>Annelida</taxon>
        <taxon>Polychaeta</taxon>
        <taxon>Sedentaria</taxon>
        <taxon>Canalipalpata</taxon>
        <taxon>Sabellida</taxon>
        <taxon>Oweniida</taxon>
        <taxon>Oweniidae</taxon>
        <taxon>Owenia</taxon>
    </lineage>
</organism>
<dbReference type="Proteomes" id="UP000749559">
    <property type="component" value="Unassembled WGS sequence"/>
</dbReference>
<feature type="compositionally biased region" description="Polar residues" evidence="11">
    <location>
        <begin position="361"/>
        <end position="375"/>
    </location>
</feature>
<feature type="compositionally biased region" description="Polar residues" evidence="11">
    <location>
        <begin position="551"/>
        <end position="563"/>
    </location>
</feature>
<feature type="compositionally biased region" description="Low complexity" evidence="11">
    <location>
        <begin position="286"/>
        <end position="305"/>
    </location>
</feature>
<evidence type="ECO:0000256" key="7">
    <source>
        <dbReference type="ARBA" id="ARBA00023242"/>
    </source>
</evidence>
<dbReference type="PROSITE" id="PS51319">
    <property type="entry name" value="TFIIS_N"/>
    <property type="match status" value="1"/>
</dbReference>
<evidence type="ECO:0000256" key="4">
    <source>
        <dbReference type="ARBA" id="ARBA00023015"/>
    </source>
</evidence>
<name>A0A8J1Y0G5_OWEFU</name>
<gene>
    <name evidence="12" type="ORF">OFUS_LOCUS1133</name>
</gene>
<dbReference type="CDD" id="cd00183">
    <property type="entry name" value="TFIIS_I"/>
    <property type="match status" value="1"/>
</dbReference>
<comment type="subcellular location">
    <subcellularLocation>
        <location evidence="1 10">Nucleus</location>
    </subcellularLocation>
</comment>
<evidence type="ECO:0000313" key="13">
    <source>
        <dbReference type="Proteomes" id="UP000749559"/>
    </source>
</evidence>
<feature type="compositionally biased region" description="Polar residues" evidence="11">
    <location>
        <begin position="411"/>
        <end position="422"/>
    </location>
</feature>
<dbReference type="InterPro" id="IPR042376">
    <property type="entry name" value="MED26"/>
</dbReference>
<keyword evidence="5" id="KW-0010">Activator</keyword>
<dbReference type="PANTHER" id="PTHR15201:SF1">
    <property type="entry name" value="MEDIATOR OF RNA POLYMERASE II TRANSCRIPTION SUBUNIT 26"/>
    <property type="match status" value="1"/>
</dbReference>
<protein>
    <recommendedName>
        <fullName evidence="3">Mediator of RNA polymerase II transcription subunit 26</fullName>
    </recommendedName>
    <alternativeName>
        <fullName evidence="8">Cofactor required for Sp1 transcriptional activation subunit 7</fullName>
    </alternativeName>
    <alternativeName>
        <fullName evidence="9">Mediator complex subunit 26</fullName>
    </alternativeName>
</protein>
<keyword evidence="6" id="KW-0804">Transcription</keyword>
<proteinExistence type="inferred from homology"/>
<feature type="compositionally biased region" description="Polar residues" evidence="11">
    <location>
        <begin position="265"/>
        <end position="276"/>
    </location>
</feature>
<dbReference type="Gene3D" id="1.20.930.10">
    <property type="entry name" value="Conserved domain common to transcription factors TFIIS, elongin A, CRSP70"/>
    <property type="match status" value="1"/>
</dbReference>
<feature type="region of interest" description="Disordered" evidence="11">
    <location>
        <begin position="108"/>
        <end position="325"/>
    </location>
</feature>
<feature type="compositionally biased region" description="Low complexity" evidence="11">
    <location>
        <begin position="111"/>
        <end position="127"/>
    </location>
</feature>
<dbReference type="OrthoDB" id="550309at2759"/>
<keyword evidence="13" id="KW-1185">Reference proteome</keyword>
<dbReference type="AlphaFoldDB" id="A0A8J1Y0G5"/>
<feature type="compositionally biased region" description="Low complexity" evidence="11">
    <location>
        <begin position="376"/>
        <end position="389"/>
    </location>
</feature>
<keyword evidence="4" id="KW-0805">Transcription regulation</keyword>
<evidence type="ECO:0000256" key="8">
    <source>
        <dbReference type="ARBA" id="ARBA00030125"/>
    </source>
</evidence>
<dbReference type="InterPro" id="IPR003617">
    <property type="entry name" value="TFIIS/CRSP70_N_sub"/>
</dbReference>
<evidence type="ECO:0000256" key="11">
    <source>
        <dbReference type="SAM" id="MobiDB-lite"/>
    </source>
</evidence>
<dbReference type="InterPro" id="IPR035441">
    <property type="entry name" value="TFIIS/LEDGF_dom_sf"/>
</dbReference>
<feature type="region of interest" description="Disordered" evidence="11">
    <location>
        <begin position="516"/>
        <end position="630"/>
    </location>
</feature>
<evidence type="ECO:0000256" key="3">
    <source>
        <dbReference type="ARBA" id="ARBA00019686"/>
    </source>
</evidence>
<dbReference type="PANTHER" id="PTHR15201">
    <property type="entry name" value="CRSP70"/>
    <property type="match status" value="1"/>
</dbReference>
<feature type="compositionally biased region" description="Basic and acidic residues" evidence="11">
    <location>
        <begin position="605"/>
        <end position="619"/>
    </location>
</feature>
<reference evidence="12" key="1">
    <citation type="submission" date="2022-03" db="EMBL/GenBank/DDBJ databases">
        <authorList>
            <person name="Martin C."/>
        </authorList>
    </citation>
    <scope>NUCLEOTIDE SEQUENCE</scope>
</reference>
<dbReference type="InterPro" id="IPR031416">
    <property type="entry name" value="Med26_C"/>
</dbReference>
<feature type="compositionally biased region" description="Polar residues" evidence="11">
    <location>
        <begin position="516"/>
        <end position="527"/>
    </location>
</feature>
<feature type="compositionally biased region" description="Basic and acidic residues" evidence="11">
    <location>
        <begin position="578"/>
        <end position="591"/>
    </location>
</feature>
<feature type="region of interest" description="Disordered" evidence="11">
    <location>
        <begin position="475"/>
        <end position="500"/>
    </location>
</feature>
<dbReference type="SUPFAM" id="SSF47676">
    <property type="entry name" value="Conserved domain common to transcription factors TFIIS, elongin A, CRSP70"/>
    <property type="match status" value="1"/>
</dbReference>
<dbReference type="GO" id="GO:0010628">
    <property type="term" value="P:positive regulation of gene expression"/>
    <property type="evidence" value="ECO:0007669"/>
    <property type="project" value="TreeGrafter"/>
</dbReference>
<evidence type="ECO:0000256" key="2">
    <source>
        <dbReference type="ARBA" id="ARBA00009681"/>
    </source>
</evidence>
<dbReference type="Pfam" id="PF08711">
    <property type="entry name" value="Med26"/>
    <property type="match status" value="1"/>
</dbReference>
<accession>A0A8J1Y0G5</accession>
<keyword evidence="7 10" id="KW-0539">Nucleus</keyword>
<feature type="region of interest" description="Disordered" evidence="11">
    <location>
        <begin position="410"/>
        <end position="431"/>
    </location>
</feature>
<evidence type="ECO:0000256" key="5">
    <source>
        <dbReference type="ARBA" id="ARBA00023159"/>
    </source>
</evidence>